<sequence>MSKILIFDSGVGGISIYQAIKEQLPNADYLYLFDNKYFPYGELEPEFLIERVCQLIGHMYEEYNPDLVVIACNSASTLVLPALRKRFPIPFVGVVPAIKPAALQSRKKKIGLLATPGTVSRAYTQLLVNEHAQDCEIDMIGTTSLVLQAENKLYGEPVDLDEIKKVVSKWTVAINSPDIVVLGCTHFPLLAEELGLIVGEHIQFIDSGMAIASRVKHILGGSVLFGGDNDCGKAFCTKIQAQKKLTCLFNEIGLSQPLYIDV</sequence>
<dbReference type="GeneID" id="61296730"/>
<dbReference type="PROSITE" id="PS00924">
    <property type="entry name" value="ASP_GLU_RACEMASE_2"/>
    <property type="match status" value="1"/>
</dbReference>
<evidence type="ECO:0000256" key="4">
    <source>
        <dbReference type="ARBA" id="ARBA00022984"/>
    </source>
</evidence>
<dbReference type="Pfam" id="PF01177">
    <property type="entry name" value="Asp_Glu_race"/>
    <property type="match status" value="1"/>
</dbReference>
<feature type="binding site" evidence="7">
    <location>
        <begin position="73"/>
        <end position="74"/>
    </location>
    <ligand>
        <name>substrate</name>
    </ligand>
</feature>
<dbReference type="GO" id="GO:0009252">
    <property type="term" value="P:peptidoglycan biosynthetic process"/>
    <property type="evidence" value="ECO:0007669"/>
    <property type="project" value="UniProtKB-UniRule"/>
</dbReference>
<feature type="active site" description="Proton donor/acceptor" evidence="7">
    <location>
        <position position="184"/>
    </location>
</feature>
<dbReference type="InterPro" id="IPR018187">
    <property type="entry name" value="Asp/Glu_racemase_AS_1"/>
</dbReference>
<dbReference type="InterPro" id="IPR033134">
    <property type="entry name" value="Asp/Glu_racemase_AS_2"/>
</dbReference>
<dbReference type="InterPro" id="IPR004391">
    <property type="entry name" value="Glu_race"/>
</dbReference>
<dbReference type="PROSITE" id="PS00923">
    <property type="entry name" value="ASP_GLU_RACEMASE_1"/>
    <property type="match status" value="1"/>
</dbReference>
<feature type="binding site" evidence="7">
    <location>
        <begin position="40"/>
        <end position="41"/>
    </location>
    <ligand>
        <name>substrate</name>
    </ligand>
</feature>
<evidence type="ECO:0000313" key="10">
    <source>
        <dbReference type="Proteomes" id="UP000182660"/>
    </source>
</evidence>
<evidence type="ECO:0000256" key="5">
    <source>
        <dbReference type="ARBA" id="ARBA00023235"/>
    </source>
</evidence>
<dbReference type="FunFam" id="3.40.50.1860:FF:000001">
    <property type="entry name" value="Glutamate racemase"/>
    <property type="match status" value="1"/>
</dbReference>
<protein>
    <recommendedName>
        <fullName evidence="2 7">Glutamate racemase</fullName>
        <ecNumber evidence="2 7">5.1.1.3</ecNumber>
    </recommendedName>
</protein>
<reference evidence="8 10" key="1">
    <citation type="submission" date="2016-11" db="EMBL/GenBank/DDBJ databases">
        <authorList>
            <person name="Klemetsen T."/>
        </authorList>
    </citation>
    <scope>NUCLEOTIDE SEQUENCE [LARGE SCALE GENOMIC DNA]</scope>
    <source>
        <strain evidence="8">MT 2528</strain>
    </source>
</reference>
<evidence type="ECO:0000256" key="6">
    <source>
        <dbReference type="ARBA" id="ARBA00023316"/>
    </source>
</evidence>
<dbReference type="GO" id="GO:0071555">
    <property type="term" value="P:cell wall organization"/>
    <property type="evidence" value="ECO:0007669"/>
    <property type="project" value="UniProtKB-KW"/>
</dbReference>
<dbReference type="RefSeq" id="WP_045108762.1">
    <property type="nucleotide sequence ID" value="NZ_CAWQZC010000035.1"/>
</dbReference>
<reference evidence="9 11" key="2">
    <citation type="submission" date="2016-11" db="EMBL/GenBank/DDBJ databases">
        <authorList>
            <person name="Jaros S."/>
            <person name="Januszkiewicz K."/>
            <person name="Wedrychowicz H."/>
        </authorList>
    </citation>
    <scope>NUCLEOTIDE SEQUENCE [LARGE SCALE GENOMIC DNA]</scope>
    <source>
        <strain evidence="9">NVI 5450</strain>
    </source>
</reference>
<dbReference type="EC" id="5.1.1.3" evidence="2 7"/>
<comment type="catalytic activity">
    <reaction evidence="1 7">
        <text>L-glutamate = D-glutamate</text>
        <dbReference type="Rhea" id="RHEA:12813"/>
        <dbReference type="ChEBI" id="CHEBI:29985"/>
        <dbReference type="ChEBI" id="CHEBI:29986"/>
        <dbReference type="EC" id="5.1.1.3"/>
    </reaction>
</comment>
<evidence type="ECO:0000256" key="7">
    <source>
        <dbReference type="HAMAP-Rule" id="MF_00258"/>
    </source>
</evidence>
<keyword evidence="3 7" id="KW-0133">Cell shape</keyword>
<evidence type="ECO:0000256" key="3">
    <source>
        <dbReference type="ARBA" id="ARBA00022960"/>
    </source>
</evidence>
<dbReference type="EMBL" id="FPLD01000081">
    <property type="protein sequence ID" value="SGZ06625.1"/>
    <property type="molecule type" value="Genomic_DNA"/>
</dbReference>
<dbReference type="AlphaFoldDB" id="A0A090I9D5"/>
<name>A0A090I9D5_9GAMM</name>
<dbReference type="Gene3D" id="3.40.50.1860">
    <property type="match status" value="2"/>
</dbReference>
<dbReference type="STRING" id="80854.MVIS_0282"/>
<feature type="active site" description="Proton donor/acceptor" evidence="7">
    <location>
        <position position="72"/>
    </location>
</feature>
<dbReference type="UniPathway" id="UPA00219"/>
<dbReference type="Proteomes" id="UP000183794">
    <property type="component" value="Unassembled WGS sequence"/>
</dbReference>
<keyword evidence="4 7" id="KW-0573">Peptidoglycan synthesis</keyword>
<keyword evidence="6 7" id="KW-0961">Cell wall biogenesis/degradation</keyword>
<dbReference type="HAMAP" id="MF_00258">
    <property type="entry name" value="Glu_racemase"/>
    <property type="match status" value="1"/>
</dbReference>
<dbReference type="HOGENOM" id="CLU_052344_2_0_6"/>
<dbReference type="KEGG" id="mvs:MVIS_0282"/>
<evidence type="ECO:0000313" key="11">
    <source>
        <dbReference type="Proteomes" id="UP000183794"/>
    </source>
</evidence>
<dbReference type="PANTHER" id="PTHR21198:SF2">
    <property type="entry name" value="GLUTAMATE RACEMASE"/>
    <property type="match status" value="1"/>
</dbReference>
<evidence type="ECO:0000313" key="8">
    <source>
        <dbReference type="EMBL" id="SGY94993.1"/>
    </source>
</evidence>
<comment type="pathway">
    <text evidence="7">Cell wall biogenesis; peptidoglycan biosynthesis.</text>
</comment>
<comment type="function">
    <text evidence="7">Provides the (R)-glutamate required for cell wall biosynthesis.</text>
</comment>
<dbReference type="InterPro" id="IPR015942">
    <property type="entry name" value="Asp/Glu/hydantoin_racemase"/>
</dbReference>
<comment type="similarity">
    <text evidence="7">Belongs to the aspartate/glutamate racemases family.</text>
</comment>
<dbReference type="OrthoDB" id="9801055at2"/>
<dbReference type="EMBL" id="FPLJ01000063">
    <property type="protein sequence ID" value="SGY94993.1"/>
    <property type="molecule type" value="Genomic_DNA"/>
</dbReference>
<accession>A0A090I9D5</accession>
<evidence type="ECO:0000256" key="2">
    <source>
        <dbReference type="ARBA" id="ARBA00013090"/>
    </source>
</evidence>
<dbReference type="PATRIC" id="fig|80854.5.peg.293"/>
<dbReference type="SUPFAM" id="SSF53681">
    <property type="entry name" value="Aspartate/glutamate racemase"/>
    <property type="match status" value="2"/>
</dbReference>
<dbReference type="PANTHER" id="PTHR21198">
    <property type="entry name" value="GLUTAMATE RACEMASE"/>
    <property type="match status" value="1"/>
</dbReference>
<evidence type="ECO:0000256" key="1">
    <source>
        <dbReference type="ARBA" id="ARBA00001602"/>
    </source>
</evidence>
<keyword evidence="5 7" id="KW-0413">Isomerase</keyword>
<gene>
    <name evidence="7" type="primary">murI</name>
    <name evidence="8" type="ORF">MT2528_2894</name>
    <name evidence="9" type="ORF">NVI5450_3088</name>
</gene>
<dbReference type="InterPro" id="IPR001920">
    <property type="entry name" value="Asp/Glu_race"/>
</dbReference>
<feature type="binding site" evidence="7">
    <location>
        <begin position="185"/>
        <end position="186"/>
    </location>
    <ligand>
        <name>substrate</name>
    </ligand>
</feature>
<evidence type="ECO:0000313" key="9">
    <source>
        <dbReference type="EMBL" id="SGZ06625.1"/>
    </source>
</evidence>
<organism evidence="9 11">
    <name type="scientific">Moritella viscosa</name>
    <dbReference type="NCBI Taxonomy" id="80854"/>
    <lineage>
        <taxon>Bacteria</taxon>
        <taxon>Pseudomonadati</taxon>
        <taxon>Pseudomonadota</taxon>
        <taxon>Gammaproteobacteria</taxon>
        <taxon>Alteromonadales</taxon>
        <taxon>Moritellaceae</taxon>
        <taxon>Moritella</taxon>
    </lineage>
</organism>
<dbReference type="NCBIfam" id="TIGR00067">
    <property type="entry name" value="glut_race"/>
    <property type="match status" value="1"/>
</dbReference>
<proteinExistence type="inferred from homology"/>
<dbReference type="Proteomes" id="UP000182660">
    <property type="component" value="Unassembled WGS sequence"/>
</dbReference>
<keyword evidence="10" id="KW-1185">Reference proteome</keyword>
<dbReference type="GO" id="GO:0008881">
    <property type="term" value="F:glutamate racemase activity"/>
    <property type="evidence" value="ECO:0007669"/>
    <property type="project" value="UniProtKB-UniRule"/>
</dbReference>
<feature type="binding site" evidence="7">
    <location>
        <begin position="8"/>
        <end position="9"/>
    </location>
    <ligand>
        <name>substrate</name>
    </ligand>
</feature>
<dbReference type="GO" id="GO:0008360">
    <property type="term" value="P:regulation of cell shape"/>
    <property type="evidence" value="ECO:0007669"/>
    <property type="project" value="UniProtKB-KW"/>
</dbReference>